<evidence type="ECO:0000313" key="16">
    <source>
        <dbReference type="Proteomes" id="UP000190105"/>
    </source>
</evidence>
<keyword evidence="7 9" id="KW-0560">Oxidoreductase</keyword>
<dbReference type="EC" id="1.5.1.2" evidence="9 10"/>
<accession>A0A1T4XCL7</accession>
<evidence type="ECO:0000256" key="12">
    <source>
        <dbReference type="RuleBase" id="RU003903"/>
    </source>
</evidence>
<comment type="catalytic activity">
    <reaction evidence="9">
        <text>L-proline + NAD(+) = (S)-1-pyrroline-5-carboxylate + NADH + 2 H(+)</text>
        <dbReference type="Rhea" id="RHEA:14105"/>
        <dbReference type="ChEBI" id="CHEBI:15378"/>
        <dbReference type="ChEBI" id="CHEBI:17388"/>
        <dbReference type="ChEBI" id="CHEBI:57540"/>
        <dbReference type="ChEBI" id="CHEBI:57945"/>
        <dbReference type="ChEBI" id="CHEBI:60039"/>
        <dbReference type="EC" id="1.5.1.2"/>
    </reaction>
</comment>
<evidence type="ECO:0000256" key="6">
    <source>
        <dbReference type="ARBA" id="ARBA00022857"/>
    </source>
</evidence>
<dbReference type="NCBIfam" id="TIGR00112">
    <property type="entry name" value="proC"/>
    <property type="match status" value="1"/>
</dbReference>
<dbReference type="GO" id="GO:0004735">
    <property type="term" value="F:pyrroline-5-carboxylate reductase activity"/>
    <property type="evidence" value="ECO:0007669"/>
    <property type="project" value="UniProtKB-UniRule"/>
</dbReference>
<feature type="binding site" evidence="11">
    <location>
        <begin position="65"/>
        <end position="68"/>
    </location>
    <ligand>
        <name>NADP(+)</name>
        <dbReference type="ChEBI" id="CHEBI:58349"/>
    </ligand>
</feature>
<feature type="domain" description="Pyrroline-5-carboxylate reductase catalytic N-terminal" evidence="13">
    <location>
        <begin position="2"/>
        <end position="94"/>
    </location>
</feature>
<keyword evidence="3 9" id="KW-0963">Cytoplasm</keyword>
<dbReference type="InterPro" id="IPR036291">
    <property type="entry name" value="NAD(P)-bd_dom_sf"/>
</dbReference>
<evidence type="ECO:0000256" key="7">
    <source>
        <dbReference type="ARBA" id="ARBA00023002"/>
    </source>
</evidence>
<dbReference type="STRING" id="1147123.SAMN05443428_107124"/>
<comment type="catalytic activity">
    <reaction evidence="9 12">
        <text>L-proline + NADP(+) = (S)-1-pyrroline-5-carboxylate + NADPH + 2 H(+)</text>
        <dbReference type="Rhea" id="RHEA:14109"/>
        <dbReference type="ChEBI" id="CHEBI:15378"/>
        <dbReference type="ChEBI" id="CHEBI:17388"/>
        <dbReference type="ChEBI" id="CHEBI:57783"/>
        <dbReference type="ChEBI" id="CHEBI:58349"/>
        <dbReference type="ChEBI" id="CHEBI:60039"/>
        <dbReference type="EC" id="1.5.1.2"/>
    </reaction>
</comment>
<gene>
    <name evidence="9" type="primary">proC</name>
    <name evidence="15" type="ORF">SAMN05443428_107124</name>
</gene>
<feature type="domain" description="Pyrroline-5-carboxylate reductase dimerisation" evidence="14">
    <location>
        <begin position="156"/>
        <end position="257"/>
    </location>
</feature>
<keyword evidence="5 9" id="KW-0641">Proline biosynthesis</keyword>
<feature type="binding site" evidence="11">
    <location>
        <begin position="5"/>
        <end position="10"/>
    </location>
    <ligand>
        <name>NADP(+)</name>
        <dbReference type="ChEBI" id="CHEBI:58349"/>
    </ligand>
</feature>
<protein>
    <recommendedName>
        <fullName evidence="9 10">Pyrroline-5-carboxylate reductase</fullName>
        <shortName evidence="9">P5C reductase</shortName>
        <shortName evidence="9">P5CR</shortName>
        <ecNumber evidence="9 10">1.5.1.2</ecNumber>
    </recommendedName>
    <alternativeName>
        <fullName evidence="9">PCA reductase</fullName>
    </alternativeName>
</protein>
<evidence type="ECO:0000256" key="8">
    <source>
        <dbReference type="ARBA" id="ARBA00058118"/>
    </source>
</evidence>
<evidence type="ECO:0000256" key="10">
    <source>
        <dbReference type="NCBIfam" id="TIGR00112"/>
    </source>
</evidence>
<evidence type="ECO:0000256" key="1">
    <source>
        <dbReference type="ARBA" id="ARBA00004496"/>
    </source>
</evidence>
<dbReference type="EMBL" id="FUYH01000007">
    <property type="protein sequence ID" value="SKA86701.1"/>
    <property type="molecule type" value="Genomic_DNA"/>
</dbReference>
<dbReference type="SUPFAM" id="SSF48179">
    <property type="entry name" value="6-phosphogluconate dehydrogenase C-terminal domain-like"/>
    <property type="match status" value="1"/>
</dbReference>
<dbReference type="Gene3D" id="3.40.50.720">
    <property type="entry name" value="NAD(P)-binding Rossmann-like Domain"/>
    <property type="match status" value="1"/>
</dbReference>
<evidence type="ECO:0000256" key="9">
    <source>
        <dbReference type="HAMAP-Rule" id="MF_01925"/>
    </source>
</evidence>
<organism evidence="15 16">
    <name type="scientific">Caloramator quimbayensis</name>
    <dbReference type="NCBI Taxonomy" id="1147123"/>
    <lineage>
        <taxon>Bacteria</taxon>
        <taxon>Bacillati</taxon>
        <taxon>Bacillota</taxon>
        <taxon>Clostridia</taxon>
        <taxon>Eubacteriales</taxon>
        <taxon>Clostridiaceae</taxon>
        <taxon>Caloramator</taxon>
    </lineage>
</organism>
<evidence type="ECO:0000313" key="15">
    <source>
        <dbReference type="EMBL" id="SKA86701.1"/>
    </source>
</evidence>
<keyword evidence="6 9" id="KW-0521">NADP</keyword>
<dbReference type="SUPFAM" id="SSF51735">
    <property type="entry name" value="NAD(P)-binding Rossmann-fold domains"/>
    <property type="match status" value="1"/>
</dbReference>
<dbReference type="FunFam" id="3.40.50.720:FF:000190">
    <property type="entry name" value="Pyrroline-5-carboxylate reductase"/>
    <property type="match status" value="1"/>
</dbReference>
<dbReference type="InterPro" id="IPR000304">
    <property type="entry name" value="Pyrroline-COOH_reductase"/>
</dbReference>
<comment type="function">
    <text evidence="8 9">Catalyzes the reduction of 1-pyrroline-5-carboxylate (PCA) to L-proline.</text>
</comment>
<dbReference type="OrthoDB" id="9805754at2"/>
<dbReference type="PROSITE" id="PS00521">
    <property type="entry name" value="P5CR"/>
    <property type="match status" value="1"/>
</dbReference>
<dbReference type="Pfam" id="PF14748">
    <property type="entry name" value="P5CR_dimer"/>
    <property type="match status" value="1"/>
</dbReference>
<evidence type="ECO:0000256" key="5">
    <source>
        <dbReference type="ARBA" id="ARBA00022650"/>
    </source>
</evidence>
<evidence type="ECO:0000256" key="11">
    <source>
        <dbReference type="PIRSR" id="PIRSR000193-1"/>
    </source>
</evidence>
<dbReference type="AlphaFoldDB" id="A0A1T4XCL7"/>
<dbReference type="Proteomes" id="UP000190105">
    <property type="component" value="Unassembled WGS sequence"/>
</dbReference>
<dbReference type="UniPathway" id="UPA00098">
    <property type="reaction ID" value="UER00361"/>
</dbReference>
<comment type="subcellular location">
    <subcellularLocation>
        <location evidence="1 9">Cytoplasm</location>
    </subcellularLocation>
</comment>
<dbReference type="InterPro" id="IPR008927">
    <property type="entry name" value="6-PGluconate_DH-like_C_sf"/>
</dbReference>
<evidence type="ECO:0000259" key="14">
    <source>
        <dbReference type="Pfam" id="PF14748"/>
    </source>
</evidence>
<dbReference type="PIRSF" id="PIRSF000193">
    <property type="entry name" value="Pyrrol-5-carb_rd"/>
    <property type="match status" value="1"/>
</dbReference>
<keyword evidence="16" id="KW-1185">Reference proteome</keyword>
<evidence type="ECO:0000256" key="4">
    <source>
        <dbReference type="ARBA" id="ARBA00022605"/>
    </source>
</evidence>
<name>A0A1T4XCL7_9CLOT</name>
<evidence type="ECO:0000256" key="2">
    <source>
        <dbReference type="ARBA" id="ARBA00005525"/>
    </source>
</evidence>
<dbReference type="HAMAP" id="MF_01925">
    <property type="entry name" value="P5C_reductase"/>
    <property type="match status" value="1"/>
</dbReference>
<evidence type="ECO:0000256" key="3">
    <source>
        <dbReference type="ARBA" id="ARBA00022490"/>
    </source>
</evidence>
<comment type="pathway">
    <text evidence="9 12">Amino-acid biosynthesis; L-proline biosynthesis; L-proline from L-glutamate 5-semialdehyde: step 1/1.</text>
</comment>
<reference evidence="16" key="1">
    <citation type="submission" date="2017-02" db="EMBL/GenBank/DDBJ databases">
        <authorList>
            <person name="Varghese N."/>
            <person name="Submissions S."/>
        </authorList>
    </citation>
    <scope>NUCLEOTIDE SEQUENCE [LARGE SCALE GENOMIC DNA]</scope>
    <source>
        <strain evidence="16">USBA 833</strain>
    </source>
</reference>
<dbReference type="Pfam" id="PF03807">
    <property type="entry name" value="F420_oxidored"/>
    <property type="match status" value="1"/>
</dbReference>
<dbReference type="PANTHER" id="PTHR11645:SF0">
    <property type="entry name" value="PYRROLINE-5-CARBOXYLATE REDUCTASE 3"/>
    <property type="match status" value="1"/>
</dbReference>
<dbReference type="GO" id="GO:0005737">
    <property type="term" value="C:cytoplasm"/>
    <property type="evidence" value="ECO:0007669"/>
    <property type="project" value="UniProtKB-SubCell"/>
</dbReference>
<evidence type="ECO:0000259" key="13">
    <source>
        <dbReference type="Pfam" id="PF03807"/>
    </source>
</evidence>
<keyword evidence="4 9" id="KW-0028">Amino-acid biosynthesis</keyword>
<dbReference type="RefSeq" id="WP_078696264.1">
    <property type="nucleotide sequence ID" value="NZ_FUYH01000007.1"/>
</dbReference>
<dbReference type="GO" id="GO:0055129">
    <property type="term" value="P:L-proline biosynthetic process"/>
    <property type="evidence" value="ECO:0007669"/>
    <property type="project" value="UniProtKB-UniRule"/>
</dbReference>
<comment type="similarity">
    <text evidence="2 9 12">Belongs to the pyrroline-5-carboxylate reductase family.</text>
</comment>
<dbReference type="InterPro" id="IPR029036">
    <property type="entry name" value="P5CR_dimer"/>
</dbReference>
<dbReference type="InterPro" id="IPR028939">
    <property type="entry name" value="P5C_Rdtase_cat_N"/>
</dbReference>
<dbReference type="PANTHER" id="PTHR11645">
    <property type="entry name" value="PYRROLINE-5-CARBOXYLATE REDUCTASE"/>
    <property type="match status" value="1"/>
</dbReference>
<dbReference type="Gene3D" id="1.10.3730.10">
    <property type="entry name" value="ProC C-terminal domain-like"/>
    <property type="match status" value="1"/>
</dbReference>
<sequence>MIGFIGCGNMANAMINGMLKNNIKSDDIFVYDTDKSKLEIMSKNGINICKSSHDVFKKSKYIFLAIKPNVYSDVLNDVKGVIEDGSVIISMAAGFKIDSIKQIIGSKKVVRIMPNTPALVGEGFTAVCFDNLIDEKEKNTVMSLLKSFSCVVETKENYINAYSAISGSGPAFAFIFIEAMADAAVLLGIPREEAYKAAQQTLLGSSKLAMLSQKHPGELKDMVCSPGGTTIEGVRTLEEKGFRSAVIECIVNTYKKNLDINSIR</sequence>
<dbReference type="FunFam" id="1.10.3730.10:FF:000001">
    <property type="entry name" value="Pyrroline-5-carboxylate reductase"/>
    <property type="match status" value="1"/>
</dbReference>
<proteinExistence type="inferred from homology"/>
<dbReference type="InterPro" id="IPR053790">
    <property type="entry name" value="P5CR-like_CS"/>
</dbReference>